<feature type="binding site" evidence="8">
    <location>
        <position position="178"/>
    </location>
    <ligand>
        <name>FAD</name>
        <dbReference type="ChEBI" id="CHEBI:57692"/>
    </ligand>
</feature>
<dbReference type="InterPro" id="IPR001834">
    <property type="entry name" value="CBR-like"/>
</dbReference>
<dbReference type="InterPro" id="IPR039261">
    <property type="entry name" value="FNR_nucleotide-bd"/>
</dbReference>
<feature type="binding site" evidence="8">
    <location>
        <position position="179"/>
    </location>
    <ligand>
        <name>FAD</name>
        <dbReference type="ChEBI" id="CHEBI:57692"/>
    </ligand>
</feature>
<keyword evidence="5 8" id="KW-0274">FAD</keyword>
<dbReference type="InterPro" id="IPR017927">
    <property type="entry name" value="FAD-bd_FR_type"/>
</dbReference>
<evidence type="ECO:0000256" key="4">
    <source>
        <dbReference type="ARBA" id="ARBA00022630"/>
    </source>
</evidence>
<dbReference type="InterPro" id="IPR001433">
    <property type="entry name" value="OxRdtase_FAD/NAD-bd"/>
</dbReference>
<dbReference type="SUPFAM" id="SSF63380">
    <property type="entry name" value="Riboflavin synthase domain-like"/>
    <property type="match status" value="1"/>
</dbReference>
<dbReference type="SUPFAM" id="SSF52343">
    <property type="entry name" value="Ferredoxin reductase-like, C-terminal NADP-linked domain"/>
    <property type="match status" value="1"/>
</dbReference>
<dbReference type="GeneID" id="25791328"/>
<dbReference type="PRINTS" id="PR00406">
    <property type="entry name" value="CYTB5RDTASE"/>
</dbReference>
<dbReference type="GO" id="GO:0016491">
    <property type="term" value="F:oxidoreductase activity"/>
    <property type="evidence" value="ECO:0007669"/>
    <property type="project" value="UniProtKB-KW"/>
</dbReference>
<dbReference type="GO" id="GO:0005739">
    <property type="term" value="C:mitochondrion"/>
    <property type="evidence" value="ECO:0007669"/>
    <property type="project" value="TreeGrafter"/>
</dbReference>
<dbReference type="Proteomes" id="UP000007115">
    <property type="component" value="Unassembled WGS sequence"/>
</dbReference>
<keyword evidence="6" id="KW-0560">Oxidoreductase</keyword>
<dbReference type="AlphaFoldDB" id="G9MH85"/>
<name>G9MH85_HYPVG</name>
<evidence type="ECO:0000313" key="10">
    <source>
        <dbReference type="EMBL" id="EHK26073.1"/>
    </source>
</evidence>
<proteinExistence type="inferred from homology"/>
<keyword evidence="4 8" id="KW-0285">Flavoprotein</keyword>
<keyword evidence="11" id="KW-1185">Reference proteome</keyword>
<dbReference type="InterPro" id="IPR017938">
    <property type="entry name" value="Riboflavin_synthase-like_b-brl"/>
</dbReference>
<dbReference type="GO" id="GO:0016020">
    <property type="term" value="C:membrane"/>
    <property type="evidence" value="ECO:0007669"/>
    <property type="project" value="UniProtKB-SubCell"/>
</dbReference>
<protein>
    <recommendedName>
        <fullName evidence="9">FAD-binding FR-type domain-containing protein</fullName>
    </recommendedName>
</protein>
<evidence type="ECO:0000256" key="5">
    <source>
        <dbReference type="ARBA" id="ARBA00022827"/>
    </source>
</evidence>
<dbReference type="Gene3D" id="2.40.30.10">
    <property type="entry name" value="Translation factors"/>
    <property type="match status" value="1"/>
</dbReference>
<evidence type="ECO:0000256" key="3">
    <source>
        <dbReference type="ARBA" id="ARBA00006105"/>
    </source>
</evidence>
<dbReference type="Gene3D" id="3.40.50.80">
    <property type="entry name" value="Nucleotide-binding domain of ferredoxin-NADP reductase (FNR) module"/>
    <property type="match status" value="1"/>
</dbReference>
<evidence type="ECO:0000256" key="8">
    <source>
        <dbReference type="PIRSR" id="PIRSR601834-1"/>
    </source>
</evidence>
<comment type="similarity">
    <text evidence="3">Belongs to the flavoprotein pyridine nucleotide cytochrome reductase family.</text>
</comment>
<evidence type="ECO:0000259" key="9">
    <source>
        <dbReference type="PROSITE" id="PS51384"/>
    </source>
</evidence>
<comment type="caution">
    <text evidence="10">The sequence shown here is derived from an EMBL/GenBank/DDBJ whole genome shotgun (WGS) entry which is preliminary data.</text>
</comment>
<gene>
    <name evidence="10" type="ORF">TRIVIDRAFT_218245</name>
</gene>
<dbReference type="CDD" id="cd06183">
    <property type="entry name" value="cyt_b5_reduct_like"/>
    <property type="match status" value="1"/>
</dbReference>
<dbReference type="STRING" id="413071.G9MH85"/>
<dbReference type="InParanoid" id="G9MH85"/>
<dbReference type="PROSITE" id="PS51384">
    <property type="entry name" value="FAD_FR"/>
    <property type="match status" value="1"/>
</dbReference>
<dbReference type="InterPro" id="IPR008333">
    <property type="entry name" value="Cbr1-like_FAD-bd_dom"/>
</dbReference>
<comment type="cofactor">
    <cofactor evidence="1 8">
        <name>FAD</name>
        <dbReference type="ChEBI" id="CHEBI:57692"/>
    </cofactor>
</comment>
<dbReference type="Pfam" id="PF00175">
    <property type="entry name" value="NAD_binding_1"/>
    <property type="match status" value="1"/>
</dbReference>
<reference evidence="10 11" key="1">
    <citation type="journal article" date="2011" name="Genome Biol.">
        <title>Comparative genome sequence analysis underscores mycoparasitism as the ancestral life style of Trichoderma.</title>
        <authorList>
            <person name="Kubicek C.P."/>
            <person name="Herrera-Estrella A."/>
            <person name="Seidl-Seiboth V."/>
            <person name="Martinez D.A."/>
            <person name="Druzhinina I.S."/>
            <person name="Thon M."/>
            <person name="Zeilinger S."/>
            <person name="Casas-Flores S."/>
            <person name="Horwitz B.A."/>
            <person name="Mukherjee P.K."/>
            <person name="Mukherjee M."/>
            <person name="Kredics L."/>
            <person name="Alcaraz L.D."/>
            <person name="Aerts A."/>
            <person name="Antal Z."/>
            <person name="Atanasova L."/>
            <person name="Cervantes-Badillo M.G."/>
            <person name="Challacombe J."/>
            <person name="Chertkov O."/>
            <person name="McCluskey K."/>
            <person name="Coulpier F."/>
            <person name="Deshpande N."/>
            <person name="von Doehren H."/>
            <person name="Ebbole D.J."/>
            <person name="Esquivel-Naranjo E.U."/>
            <person name="Fekete E."/>
            <person name="Flipphi M."/>
            <person name="Glaser F."/>
            <person name="Gomez-Rodriguez E.Y."/>
            <person name="Gruber S."/>
            <person name="Han C."/>
            <person name="Henrissat B."/>
            <person name="Hermosa R."/>
            <person name="Hernandez-Onate M."/>
            <person name="Karaffa L."/>
            <person name="Kosti I."/>
            <person name="Le Crom S."/>
            <person name="Lindquist E."/>
            <person name="Lucas S."/>
            <person name="Luebeck M."/>
            <person name="Luebeck P.S."/>
            <person name="Margeot A."/>
            <person name="Metz B."/>
            <person name="Misra M."/>
            <person name="Nevalainen H."/>
            <person name="Omann M."/>
            <person name="Packer N."/>
            <person name="Perrone G."/>
            <person name="Uresti-Rivera E.E."/>
            <person name="Salamov A."/>
            <person name="Schmoll M."/>
            <person name="Seiboth B."/>
            <person name="Shapiro H."/>
            <person name="Sukno S."/>
            <person name="Tamayo-Ramos J.A."/>
            <person name="Tisch D."/>
            <person name="Wiest A."/>
            <person name="Wilkinson H.H."/>
            <person name="Zhang M."/>
            <person name="Coutinho P.M."/>
            <person name="Kenerley C.M."/>
            <person name="Monte E."/>
            <person name="Baker S.E."/>
            <person name="Grigoriev I.V."/>
        </authorList>
    </citation>
    <scope>NUCLEOTIDE SEQUENCE [LARGE SCALE GENOMIC DNA]</scope>
    <source>
        <strain evidence="11">Gv29-8 / FGSC 10586</strain>
    </source>
</reference>
<dbReference type="HOGENOM" id="CLU_003827_6_0_1"/>
<keyword evidence="7" id="KW-0472">Membrane</keyword>
<organism evidence="10 11">
    <name type="scientific">Hypocrea virens (strain Gv29-8 / FGSC 10586)</name>
    <name type="common">Gliocladium virens</name>
    <name type="synonym">Trichoderma virens</name>
    <dbReference type="NCBI Taxonomy" id="413071"/>
    <lineage>
        <taxon>Eukaryota</taxon>
        <taxon>Fungi</taxon>
        <taxon>Dikarya</taxon>
        <taxon>Ascomycota</taxon>
        <taxon>Pezizomycotina</taxon>
        <taxon>Sordariomycetes</taxon>
        <taxon>Hypocreomycetidae</taxon>
        <taxon>Hypocreales</taxon>
        <taxon>Hypocreaceae</taxon>
        <taxon>Trichoderma</taxon>
    </lineage>
</organism>
<dbReference type="OMA" id="GCLRFFI"/>
<dbReference type="EMBL" id="ABDF02000002">
    <property type="protein sequence ID" value="EHK26073.1"/>
    <property type="molecule type" value="Genomic_DNA"/>
</dbReference>
<dbReference type="Pfam" id="PF00970">
    <property type="entry name" value="FAD_binding_6"/>
    <property type="match status" value="1"/>
</dbReference>
<evidence type="ECO:0000256" key="2">
    <source>
        <dbReference type="ARBA" id="ARBA00004370"/>
    </source>
</evidence>
<dbReference type="OrthoDB" id="10253744at2759"/>
<feature type="binding site" evidence="8">
    <location>
        <position position="148"/>
    </location>
    <ligand>
        <name>FAD</name>
        <dbReference type="ChEBI" id="CHEBI:57692"/>
    </ligand>
</feature>
<comment type="subcellular location">
    <subcellularLocation>
        <location evidence="2">Membrane</location>
    </subcellularLocation>
</comment>
<feature type="binding site" evidence="8">
    <location>
        <position position="150"/>
    </location>
    <ligand>
        <name>FAD</name>
        <dbReference type="ChEBI" id="CHEBI:57692"/>
    </ligand>
</feature>
<dbReference type="VEuPathDB" id="FungiDB:TRIVIDRAFT_218245"/>
<evidence type="ECO:0000256" key="1">
    <source>
        <dbReference type="ARBA" id="ARBA00001974"/>
    </source>
</evidence>
<evidence type="ECO:0000256" key="7">
    <source>
        <dbReference type="ARBA" id="ARBA00023136"/>
    </source>
</evidence>
<dbReference type="PANTHER" id="PTHR19370">
    <property type="entry name" value="NADH-CYTOCHROME B5 REDUCTASE"/>
    <property type="match status" value="1"/>
</dbReference>
<evidence type="ECO:0000256" key="6">
    <source>
        <dbReference type="ARBA" id="ARBA00023002"/>
    </source>
</evidence>
<feature type="domain" description="FAD-binding FR-type" evidence="9">
    <location>
        <begin position="89"/>
        <end position="203"/>
    </location>
</feature>
<sequence>MSGRRAVLSAARLNHIHLKSSQSLINPFSTARATSPSARCLRQYATASQSHSRPVKRSRKIPILITTAILGGTIYYFSSSSKPTLLNTETFIPYTITSREAISPTSFVFTISPHTPDPSLPYLTPSTSSWRYPLWSVEFKQPQVQIARHYTPLPPQDSEDPADGSLRFYVRAIGGGEMSTYLSRLGVGHDVWLRGPHVGFDVPARLGAMDNVVFLAGGTGVVPAMQVAKAVLERSPDAQVNILWAVRKREELQRVSSPIPRPSWWQFWHANSSSKPVELHAQLQDPSPIAQQLKAMKTKYGQRLRVQVAIDEEQTQFREADLQTAISGGQNGRLPLSRSTTGPGCRLHDSAMLEMAPEFETPATAEECRCGHGAGKNLFMVSGPDGFIAHYAGPKRWLGGQQVQGPVAGVAAQLQRRYPKLADDWLVLKL</sequence>
<dbReference type="PANTHER" id="PTHR19370:SF189">
    <property type="entry name" value="CYTOCHROME C MITOCHONDRIAL IMPORT FACTOR CYC2"/>
    <property type="match status" value="1"/>
</dbReference>
<accession>G9MH85</accession>
<evidence type="ECO:0000313" key="11">
    <source>
        <dbReference type="Proteomes" id="UP000007115"/>
    </source>
</evidence>
<dbReference type="eggNOG" id="KOG0534">
    <property type="taxonomic scope" value="Eukaryota"/>
</dbReference>
<dbReference type="RefSeq" id="XP_013960288.1">
    <property type="nucleotide sequence ID" value="XM_014104813.1"/>
</dbReference>